<organism evidence="4 5">
    <name type="scientific">Pristionchus mayeri</name>
    <dbReference type="NCBI Taxonomy" id="1317129"/>
    <lineage>
        <taxon>Eukaryota</taxon>
        <taxon>Metazoa</taxon>
        <taxon>Ecdysozoa</taxon>
        <taxon>Nematoda</taxon>
        <taxon>Chromadorea</taxon>
        <taxon>Rhabditida</taxon>
        <taxon>Rhabditina</taxon>
        <taxon>Diplogasteromorpha</taxon>
        <taxon>Diplogasteroidea</taxon>
        <taxon>Neodiplogasteridae</taxon>
        <taxon>Pristionchus</taxon>
    </lineage>
</organism>
<dbReference type="EMBL" id="BTRK01000003">
    <property type="protein sequence ID" value="GMR41171.1"/>
    <property type="molecule type" value="Genomic_DNA"/>
</dbReference>
<dbReference type="Pfam" id="PF00102">
    <property type="entry name" value="Y_phosphatase"/>
    <property type="match status" value="1"/>
</dbReference>
<evidence type="ECO:0008006" key="6">
    <source>
        <dbReference type="Google" id="ProtNLM"/>
    </source>
</evidence>
<dbReference type="PROSITE" id="PS00383">
    <property type="entry name" value="TYR_PHOSPHATASE_1"/>
    <property type="match status" value="1"/>
</dbReference>
<dbReference type="CDD" id="cd00047">
    <property type="entry name" value="PTPc"/>
    <property type="match status" value="1"/>
</dbReference>
<dbReference type="PANTHER" id="PTHR46163:SF5">
    <property type="entry name" value="TYROSINE-PROTEIN PHOSPHATASE"/>
    <property type="match status" value="1"/>
</dbReference>
<dbReference type="Gene3D" id="3.90.190.10">
    <property type="entry name" value="Protein tyrosine phosphatase superfamily"/>
    <property type="match status" value="1"/>
</dbReference>
<comment type="caution">
    <text evidence="4">The sequence shown here is derived from an EMBL/GenBank/DDBJ whole genome shotgun (WGS) entry which is preliminary data.</text>
</comment>
<dbReference type="InterPro" id="IPR052782">
    <property type="entry name" value="Oocyte-zygote_transition_reg"/>
</dbReference>
<sequence length="475" mass="53667">GSRQGKDERTTSPSSNFLLSHLQSIIGSPSFPYSSNSPNSLSPLLFLLHSFLRICSIPTGRPIRMGNACGRGKRPAASRDTSARDNEPRVAVNENESDRERDEKPAVTPSPKASMKRSSTPPTGAMVTSRTRASTARRPSTNRSPNASRARDREKEREREKAKEREREKEEEEDDPIQKFITYALNKGVSGLRAEFEELRLKTIPTKEQCSVFHMVANAQKNRYKDVPCSDDSRVILKELSMGTDYIHGNFCGTPKNPKRFICTQGPLPTTIVDFWSMVWQEGSEFIVMLCNFNEMGKVKCAQYFPPTQKETFVAGNAVITCESVAKQKWPGEVTIRRFTLDRIDVNQKRTITHLHWESWPDRGVPPIDATIQKLLQMVCRSSKPAVVHCSAGIGRTGTTVSIQIVTELMDSGKSMETGLGPFLIKMRKQRAGSVQNDQQYVFIHRLLLERYMSEEEKENAKFVKFAKDYDSFMV</sequence>
<proteinExistence type="predicted"/>
<protein>
    <recommendedName>
        <fullName evidence="6">Tyrosine phosphatase</fullName>
    </recommendedName>
</protein>
<dbReference type="InterPro" id="IPR000242">
    <property type="entry name" value="PTP_cat"/>
</dbReference>
<feature type="region of interest" description="Disordered" evidence="1">
    <location>
        <begin position="59"/>
        <end position="175"/>
    </location>
</feature>
<dbReference type="GO" id="GO:0004725">
    <property type="term" value="F:protein tyrosine phosphatase activity"/>
    <property type="evidence" value="ECO:0007669"/>
    <property type="project" value="InterPro"/>
</dbReference>
<dbReference type="Proteomes" id="UP001328107">
    <property type="component" value="Unassembled WGS sequence"/>
</dbReference>
<dbReference type="InterPro" id="IPR003595">
    <property type="entry name" value="Tyr_Pase_cat"/>
</dbReference>
<feature type="compositionally biased region" description="Basic and acidic residues" evidence="1">
    <location>
        <begin position="149"/>
        <end position="168"/>
    </location>
</feature>
<dbReference type="SMART" id="SM00404">
    <property type="entry name" value="PTPc_motif"/>
    <property type="match status" value="1"/>
</dbReference>
<name>A0AAN4ZLF3_9BILA</name>
<evidence type="ECO:0000313" key="5">
    <source>
        <dbReference type="Proteomes" id="UP001328107"/>
    </source>
</evidence>
<feature type="domain" description="Tyrosine-protein phosphatase" evidence="2">
    <location>
        <begin position="192"/>
        <end position="451"/>
    </location>
</feature>
<dbReference type="InterPro" id="IPR000387">
    <property type="entry name" value="Tyr_Pase_dom"/>
</dbReference>
<dbReference type="PRINTS" id="PR00700">
    <property type="entry name" value="PRTYPHPHTASE"/>
</dbReference>
<reference evidence="5" key="1">
    <citation type="submission" date="2022-10" db="EMBL/GenBank/DDBJ databases">
        <title>Genome assembly of Pristionchus species.</title>
        <authorList>
            <person name="Yoshida K."/>
            <person name="Sommer R.J."/>
        </authorList>
    </citation>
    <scope>NUCLEOTIDE SEQUENCE [LARGE SCALE GENOMIC DNA]</scope>
    <source>
        <strain evidence="5">RS5460</strain>
    </source>
</reference>
<evidence type="ECO:0000313" key="4">
    <source>
        <dbReference type="EMBL" id="GMR41171.1"/>
    </source>
</evidence>
<evidence type="ECO:0000259" key="2">
    <source>
        <dbReference type="PROSITE" id="PS50055"/>
    </source>
</evidence>
<feature type="compositionally biased region" description="Low complexity" evidence="1">
    <location>
        <begin position="128"/>
        <end position="145"/>
    </location>
</feature>
<accession>A0AAN4ZLF3</accession>
<gene>
    <name evidence="4" type="ORF">PMAYCL1PPCAC_11366</name>
</gene>
<dbReference type="InterPro" id="IPR016130">
    <property type="entry name" value="Tyr_Pase_AS"/>
</dbReference>
<feature type="non-terminal residue" evidence="4">
    <location>
        <position position="1"/>
    </location>
</feature>
<dbReference type="AlphaFoldDB" id="A0AAN4ZLF3"/>
<dbReference type="PANTHER" id="PTHR46163">
    <property type="entry name" value="TYROSINE-PROTEIN PHOSPHATASE-RELATED"/>
    <property type="match status" value="1"/>
</dbReference>
<evidence type="ECO:0000256" key="1">
    <source>
        <dbReference type="SAM" id="MobiDB-lite"/>
    </source>
</evidence>
<feature type="compositionally biased region" description="Basic and acidic residues" evidence="1">
    <location>
        <begin position="96"/>
        <end position="105"/>
    </location>
</feature>
<keyword evidence="5" id="KW-1185">Reference proteome</keyword>
<dbReference type="SUPFAM" id="SSF52799">
    <property type="entry name" value="(Phosphotyrosine protein) phosphatases II"/>
    <property type="match status" value="1"/>
</dbReference>
<dbReference type="InterPro" id="IPR029021">
    <property type="entry name" value="Prot-tyrosine_phosphatase-like"/>
</dbReference>
<dbReference type="PROSITE" id="PS50056">
    <property type="entry name" value="TYR_PHOSPHATASE_2"/>
    <property type="match status" value="1"/>
</dbReference>
<evidence type="ECO:0000259" key="3">
    <source>
        <dbReference type="PROSITE" id="PS50056"/>
    </source>
</evidence>
<feature type="domain" description="Tyrosine specific protein phosphatases" evidence="3">
    <location>
        <begin position="370"/>
        <end position="442"/>
    </location>
</feature>
<dbReference type="SMART" id="SM00194">
    <property type="entry name" value="PTPc"/>
    <property type="match status" value="1"/>
</dbReference>
<dbReference type="PROSITE" id="PS50055">
    <property type="entry name" value="TYR_PHOSPHATASE_PTP"/>
    <property type="match status" value="1"/>
</dbReference>